<evidence type="ECO:0000256" key="3">
    <source>
        <dbReference type="SAM" id="MobiDB-lite"/>
    </source>
</evidence>
<keyword evidence="2" id="KW-0963">Cytoplasm</keyword>
<dbReference type="InterPro" id="IPR002669">
    <property type="entry name" value="UreD"/>
</dbReference>
<evidence type="ECO:0000313" key="5">
    <source>
        <dbReference type="Proteomes" id="UP000292564"/>
    </source>
</evidence>
<protein>
    <recommendedName>
        <fullName evidence="2">Urease accessory protein UreD</fullName>
    </recommendedName>
</protein>
<dbReference type="EMBL" id="SHKY01000001">
    <property type="protein sequence ID" value="RZU48987.1"/>
    <property type="molecule type" value="Genomic_DNA"/>
</dbReference>
<proteinExistence type="inferred from homology"/>
<dbReference type="OrthoDB" id="8677206at2"/>
<keyword evidence="1 2" id="KW-0143">Chaperone</keyword>
<evidence type="ECO:0000256" key="2">
    <source>
        <dbReference type="HAMAP-Rule" id="MF_01384"/>
    </source>
</evidence>
<keyword evidence="5" id="KW-1185">Reference proteome</keyword>
<feature type="region of interest" description="Disordered" evidence="3">
    <location>
        <begin position="273"/>
        <end position="303"/>
    </location>
</feature>
<reference evidence="4 5" key="1">
    <citation type="submission" date="2019-02" db="EMBL/GenBank/DDBJ databases">
        <title>Sequencing the genomes of 1000 actinobacteria strains.</title>
        <authorList>
            <person name="Klenk H.-P."/>
        </authorList>
    </citation>
    <scope>NUCLEOTIDE SEQUENCE [LARGE SCALE GENOMIC DNA]</scope>
    <source>
        <strain evidence="4 5">DSM 45162</strain>
    </source>
</reference>
<dbReference type="GO" id="GO:0016151">
    <property type="term" value="F:nickel cation binding"/>
    <property type="evidence" value="ECO:0007669"/>
    <property type="project" value="UniProtKB-UniRule"/>
</dbReference>
<dbReference type="RefSeq" id="WP_130513049.1">
    <property type="nucleotide sequence ID" value="NZ_SHKY01000001.1"/>
</dbReference>
<evidence type="ECO:0000313" key="4">
    <source>
        <dbReference type="EMBL" id="RZU48987.1"/>
    </source>
</evidence>
<keyword evidence="2" id="KW-0996">Nickel insertion</keyword>
<comment type="subunit">
    <text evidence="2">UreD, UreF and UreG form a complex that acts as a GTP-hydrolysis-dependent molecular chaperone, activating the urease apoprotein by helping to assemble the nickel containing metallocenter of UreC. The UreE protein probably delivers the nickel.</text>
</comment>
<comment type="similarity">
    <text evidence="2">Belongs to the UreD family.</text>
</comment>
<evidence type="ECO:0000256" key="1">
    <source>
        <dbReference type="ARBA" id="ARBA00023186"/>
    </source>
</evidence>
<comment type="function">
    <text evidence="2">Required for maturation of urease via the functional incorporation of the urease nickel metallocenter.</text>
</comment>
<comment type="caution">
    <text evidence="4">The sequence shown here is derived from an EMBL/GenBank/DDBJ whole genome shotgun (WGS) entry which is preliminary data.</text>
</comment>
<dbReference type="Pfam" id="PF01774">
    <property type="entry name" value="UreD"/>
    <property type="match status" value="1"/>
</dbReference>
<name>A0A4Q7ZE76_9ACTN</name>
<dbReference type="HAMAP" id="MF_01384">
    <property type="entry name" value="UreD"/>
    <property type="match status" value="1"/>
</dbReference>
<accession>A0A4Q7ZE76</accession>
<dbReference type="Proteomes" id="UP000292564">
    <property type="component" value="Unassembled WGS sequence"/>
</dbReference>
<dbReference type="AlphaFoldDB" id="A0A4Q7ZE76"/>
<comment type="subcellular location">
    <subcellularLocation>
        <location evidence="2">Cytoplasm</location>
    </subcellularLocation>
</comment>
<gene>
    <name evidence="2" type="primary">ureD</name>
    <name evidence="4" type="ORF">EV385_0721</name>
</gene>
<organism evidence="4 5">
    <name type="scientific">Krasilnikovia cinnamomea</name>
    <dbReference type="NCBI Taxonomy" id="349313"/>
    <lineage>
        <taxon>Bacteria</taxon>
        <taxon>Bacillati</taxon>
        <taxon>Actinomycetota</taxon>
        <taxon>Actinomycetes</taxon>
        <taxon>Micromonosporales</taxon>
        <taxon>Micromonosporaceae</taxon>
        <taxon>Krasilnikovia</taxon>
    </lineage>
</organism>
<dbReference type="GO" id="GO:0005737">
    <property type="term" value="C:cytoplasm"/>
    <property type="evidence" value="ECO:0007669"/>
    <property type="project" value="UniProtKB-SubCell"/>
</dbReference>
<sequence length="373" mass="36948">MRAAARIVAEADGRGGTRLSVLRGEPPLLLRRTGAAGGPATVHLVGGAAGPLGGDDLRLDVEVGPGAWLEVRSVAATLALPGPPDGSVAAALALPGPSGESVAAALALPGPSGESVAAALALPGPPGESVAAALALPGRPGVPPSRFEVRASVAARATLCWLPEPLIAGAGCDHRAVTRVEVADGGTLLWRDDLACGRHGEPPGDVHTDVTIRYAGSTLYRHELAIGPQSPGWSGAAVLGAALLCDVPAVEEPAHSDRPAGAPLTTVAGQRPCAASPPTPGHVPRPRGTVSGRPGAPGDGHAVGSVVFASSDPSATHRATSHFSEAPPRGESAVMALAGPGVLATAIGPDIRSVKATLDPWCAARLQDLAESG</sequence>